<comment type="caution">
    <text evidence="14">The sequence shown here is derived from an EMBL/GenBank/DDBJ whole genome shotgun (WGS) entry which is preliminary data.</text>
</comment>
<proteinExistence type="predicted"/>
<dbReference type="InterPro" id="IPR020894">
    <property type="entry name" value="Cadherin_CS"/>
</dbReference>
<dbReference type="SMART" id="SM00112">
    <property type="entry name" value="CA"/>
    <property type="match status" value="2"/>
</dbReference>
<dbReference type="SUPFAM" id="SSF49313">
    <property type="entry name" value="Cadherin-like"/>
    <property type="match status" value="2"/>
</dbReference>
<dbReference type="InterPro" id="IPR050174">
    <property type="entry name" value="Protocadherin/Cadherin-CA"/>
</dbReference>
<keyword evidence="3 12" id="KW-0812">Transmembrane</keyword>
<sequence>MTSHILLLLPPHTSIFSSSQTPDNNATKLFNLTKDGLLRTLRSFDREHRDLYDINVLASDSATSNPLTNMLHIRIQISDDNDHSPEFRFPREGNDTTITSTDAKVNATVGYLSARDPDSGENSTLSFTLLDDGGLDILRVDHTTGRIYTSRNLRPKDAGEHQLHIFVRDSGVRPLSDTGILNVVVRLGNASLAAQGSESVMGRSKLIIIAAALVCLTLFVAVCVFVVLLRFFRREARDRRLKYSEALRMGPKNRTPSPDTGNESARTVMCNGGGCGSGDEDGTWRQYNKPNGPGGVTYDVEDDVILFKMKLAEQYRELEPADKVSGGELFDG</sequence>
<dbReference type="PROSITE" id="PS50268">
    <property type="entry name" value="CADHERIN_2"/>
    <property type="match status" value="2"/>
</dbReference>
<organism evidence="14 15">
    <name type="scientific">Plakobranchus ocellatus</name>
    <dbReference type="NCBI Taxonomy" id="259542"/>
    <lineage>
        <taxon>Eukaryota</taxon>
        <taxon>Metazoa</taxon>
        <taxon>Spiralia</taxon>
        <taxon>Lophotrochozoa</taxon>
        <taxon>Mollusca</taxon>
        <taxon>Gastropoda</taxon>
        <taxon>Heterobranchia</taxon>
        <taxon>Euthyneura</taxon>
        <taxon>Panpulmonata</taxon>
        <taxon>Sacoglossa</taxon>
        <taxon>Placobranchoidea</taxon>
        <taxon>Plakobranchidae</taxon>
        <taxon>Plakobranchus</taxon>
    </lineage>
</organism>
<dbReference type="AlphaFoldDB" id="A0AAV3ZK06"/>
<keyword evidence="6 11" id="KW-0106">Calcium</keyword>
<keyword evidence="2" id="KW-1003">Cell membrane</keyword>
<dbReference type="Gene3D" id="2.60.40.60">
    <property type="entry name" value="Cadherins"/>
    <property type="match status" value="2"/>
</dbReference>
<comment type="subcellular location">
    <subcellularLocation>
        <location evidence="1">Cell membrane</location>
        <topology evidence="1">Single-pass type I membrane protein</topology>
    </subcellularLocation>
</comment>
<dbReference type="GO" id="GO:0007156">
    <property type="term" value="P:homophilic cell adhesion via plasma membrane adhesion molecules"/>
    <property type="evidence" value="ECO:0007669"/>
    <property type="project" value="InterPro"/>
</dbReference>
<gene>
    <name evidence="14" type="ORF">PoB_002140500</name>
</gene>
<dbReference type="FunFam" id="2.60.40.60:FF:000004">
    <property type="entry name" value="Protocadherin 1 gamma 2"/>
    <property type="match status" value="1"/>
</dbReference>
<dbReference type="PROSITE" id="PS00232">
    <property type="entry name" value="CADHERIN_1"/>
    <property type="match status" value="1"/>
</dbReference>
<name>A0AAV3ZK06_9GAST</name>
<dbReference type="GO" id="GO:0005886">
    <property type="term" value="C:plasma membrane"/>
    <property type="evidence" value="ECO:0007669"/>
    <property type="project" value="UniProtKB-SubCell"/>
</dbReference>
<dbReference type="PANTHER" id="PTHR24028">
    <property type="entry name" value="CADHERIN-87A"/>
    <property type="match status" value="1"/>
</dbReference>
<evidence type="ECO:0000256" key="8">
    <source>
        <dbReference type="ARBA" id="ARBA00022989"/>
    </source>
</evidence>
<evidence type="ECO:0000256" key="5">
    <source>
        <dbReference type="ARBA" id="ARBA00022737"/>
    </source>
</evidence>
<feature type="transmembrane region" description="Helical" evidence="12">
    <location>
        <begin position="206"/>
        <end position="232"/>
    </location>
</feature>
<evidence type="ECO:0000256" key="3">
    <source>
        <dbReference type="ARBA" id="ARBA00022692"/>
    </source>
</evidence>
<keyword evidence="7" id="KW-0130">Cell adhesion</keyword>
<evidence type="ECO:0000256" key="2">
    <source>
        <dbReference type="ARBA" id="ARBA00022475"/>
    </source>
</evidence>
<keyword evidence="4" id="KW-0732">Signal</keyword>
<accession>A0AAV3ZK06</accession>
<protein>
    <submittedName>
        <fullName evidence="14">Protocadherin gamma-a11</fullName>
    </submittedName>
</protein>
<reference evidence="14 15" key="1">
    <citation type="journal article" date="2021" name="Elife">
        <title>Chloroplast acquisition without the gene transfer in kleptoplastic sea slugs, Plakobranchus ocellatus.</title>
        <authorList>
            <person name="Maeda T."/>
            <person name="Takahashi S."/>
            <person name="Yoshida T."/>
            <person name="Shimamura S."/>
            <person name="Takaki Y."/>
            <person name="Nagai Y."/>
            <person name="Toyoda A."/>
            <person name="Suzuki Y."/>
            <person name="Arimoto A."/>
            <person name="Ishii H."/>
            <person name="Satoh N."/>
            <person name="Nishiyama T."/>
            <person name="Hasebe M."/>
            <person name="Maruyama T."/>
            <person name="Minagawa J."/>
            <person name="Obokata J."/>
            <person name="Shigenobu S."/>
        </authorList>
    </citation>
    <scope>NUCLEOTIDE SEQUENCE [LARGE SCALE GENOMIC DNA]</scope>
</reference>
<evidence type="ECO:0000256" key="9">
    <source>
        <dbReference type="ARBA" id="ARBA00023136"/>
    </source>
</evidence>
<dbReference type="Pfam" id="PF00028">
    <property type="entry name" value="Cadherin"/>
    <property type="match status" value="1"/>
</dbReference>
<evidence type="ECO:0000256" key="4">
    <source>
        <dbReference type="ARBA" id="ARBA00022729"/>
    </source>
</evidence>
<evidence type="ECO:0000256" key="10">
    <source>
        <dbReference type="ARBA" id="ARBA00023180"/>
    </source>
</evidence>
<evidence type="ECO:0000256" key="11">
    <source>
        <dbReference type="PROSITE-ProRule" id="PRU00043"/>
    </source>
</evidence>
<feature type="domain" description="Cadherin" evidence="13">
    <location>
        <begin position="102"/>
        <end position="200"/>
    </location>
</feature>
<dbReference type="Proteomes" id="UP000735302">
    <property type="component" value="Unassembled WGS sequence"/>
</dbReference>
<evidence type="ECO:0000256" key="6">
    <source>
        <dbReference type="ARBA" id="ARBA00022837"/>
    </source>
</evidence>
<keyword evidence="10" id="KW-0325">Glycoprotein</keyword>
<dbReference type="EMBL" id="BLXT01002480">
    <property type="protein sequence ID" value="GFN94899.1"/>
    <property type="molecule type" value="Genomic_DNA"/>
</dbReference>
<dbReference type="CDD" id="cd11304">
    <property type="entry name" value="Cadherin_repeat"/>
    <property type="match status" value="2"/>
</dbReference>
<evidence type="ECO:0000313" key="15">
    <source>
        <dbReference type="Proteomes" id="UP000735302"/>
    </source>
</evidence>
<feature type="domain" description="Cadherin" evidence="13">
    <location>
        <begin position="16"/>
        <end position="87"/>
    </location>
</feature>
<evidence type="ECO:0000256" key="1">
    <source>
        <dbReference type="ARBA" id="ARBA00004251"/>
    </source>
</evidence>
<keyword evidence="9 12" id="KW-0472">Membrane</keyword>
<evidence type="ECO:0000256" key="7">
    <source>
        <dbReference type="ARBA" id="ARBA00022889"/>
    </source>
</evidence>
<dbReference type="PANTHER" id="PTHR24028:SF146">
    <property type="entry name" value="CADHERIN 96CB, ISOFORM D-RELATED"/>
    <property type="match status" value="1"/>
</dbReference>
<dbReference type="InterPro" id="IPR015919">
    <property type="entry name" value="Cadherin-like_sf"/>
</dbReference>
<keyword evidence="8 12" id="KW-1133">Transmembrane helix</keyword>
<keyword evidence="5" id="KW-0677">Repeat</keyword>
<dbReference type="InterPro" id="IPR002126">
    <property type="entry name" value="Cadherin-like_dom"/>
</dbReference>
<keyword evidence="15" id="KW-1185">Reference proteome</keyword>
<dbReference type="GO" id="GO:0005509">
    <property type="term" value="F:calcium ion binding"/>
    <property type="evidence" value="ECO:0007669"/>
    <property type="project" value="UniProtKB-UniRule"/>
</dbReference>
<evidence type="ECO:0000259" key="13">
    <source>
        <dbReference type="PROSITE" id="PS50268"/>
    </source>
</evidence>
<evidence type="ECO:0000313" key="14">
    <source>
        <dbReference type="EMBL" id="GFN94899.1"/>
    </source>
</evidence>
<evidence type="ECO:0000256" key="12">
    <source>
        <dbReference type="SAM" id="Phobius"/>
    </source>
</evidence>